<evidence type="ECO:0000313" key="2">
    <source>
        <dbReference type="EMBL" id="EXB50921.1"/>
    </source>
</evidence>
<keyword evidence="3" id="KW-1185">Reference proteome</keyword>
<evidence type="ECO:0000313" key="3">
    <source>
        <dbReference type="Proteomes" id="UP000030645"/>
    </source>
</evidence>
<sequence length="68" mass="8174">MYSRLKLQSGRWLYKQDRKLAILLAMELTAFIVEYLFDSLQWIDVMRGFGARLRATFRELDAFNNRLI</sequence>
<protein>
    <submittedName>
        <fullName evidence="2">Uncharacterized protein</fullName>
    </submittedName>
</protein>
<keyword evidence="1" id="KW-0812">Transmembrane</keyword>
<proteinExistence type="predicted"/>
<name>W9QY84_9ROSA</name>
<accession>W9QY84</accession>
<dbReference type="EMBL" id="KE344017">
    <property type="protein sequence ID" value="EXB50921.1"/>
    <property type="molecule type" value="Genomic_DNA"/>
</dbReference>
<organism evidence="2 3">
    <name type="scientific">Morus notabilis</name>
    <dbReference type="NCBI Taxonomy" id="981085"/>
    <lineage>
        <taxon>Eukaryota</taxon>
        <taxon>Viridiplantae</taxon>
        <taxon>Streptophyta</taxon>
        <taxon>Embryophyta</taxon>
        <taxon>Tracheophyta</taxon>
        <taxon>Spermatophyta</taxon>
        <taxon>Magnoliopsida</taxon>
        <taxon>eudicotyledons</taxon>
        <taxon>Gunneridae</taxon>
        <taxon>Pentapetalae</taxon>
        <taxon>rosids</taxon>
        <taxon>fabids</taxon>
        <taxon>Rosales</taxon>
        <taxon>Moraceae</taxon>
        <taxon>Moreae</taxon>
        <taxon>Morus</taxon>
    </lineage>
</organism>
<dbReference type="Proteomes" id="UP000030645">
    <property type="component" value="Unassembled WGS sequence"/>
</dbReference>
<evidence type="ECO:0000256" key="1">
    <source>
        <dbReference type="SAM" id="Phobius"/>
    </source>
</evidence>
<keyword evidence="1" id="KW-1133">Transmembrane helix</keyword>
<feature type="transmembrane region" description="Helical" evidence="1">
    <location>
        <begin position="20"/>
        <end position="37"/>
    </location>
</feature>
<reference evidence="2" key="1">
    <citation type="submission" date="2013-06" db="EMBL/GenBank/DDBJ databases">
        <title>Draft Genome Sequence of a Mulberry Tree, Morus notabilis C.K. Schn.</title>
        <authorList>
            <person name="He N."/>
            <person name="Zhao S."/>
        </authorList>
    </citation>
    <scope>NUCLEOTIDE SEQUENCE</scope>
</reference>
<keyword evidence="1" id="KW-0472">Membrane</keyword>
<gene>
    <name evidence="2" type="ORF">L484_021148</name>
</gene>
<dbReference type="AlphaFoldDB" id="W9QY84"/>